<dbReference type="GO" id="GO:0004029">
    <property type="term" value="F:aldehyde dehydrogenase (NAD+) activity"/>
    <property type="evidence" value="ECO:0007669"/>
    <property type="project" value="UniProtKB-EC"/>
</dbReference>
<dbReference type="EMBL" id="HG970334">
    <property type="protein sequence ID" value="SCB64826.1"/>
    <property type="molecule type" value="Genomic_DNA"/>
</dbReference>
<organism evidence="7 8">
    <name type="scientific">Gibberella zeae (strain ATCC MYA-4620 / CBS 123657 / FGSC 9075 / NRRL 31084 / PH-1)</name>
    <name type="common">Wheat head blight fungus</name>
    <name type="synonym">Fusarium graminearum</name>
    <dbReference type="NCBI Taxonomy" id="229533"/>
    <lineage>
        <taxon>Eukaryota</taxon>
        <taxon>Fungi</taxon>
        <taxon>Dikarya</taxon>
        <taxon>Ascomycota</taxon>
        <taxon>Pezizomycotina</taxon>
        <taxon>Sordariomycetes</taxon>
        <taxon>Hypocreomycetidae</taxon>
        <taxon>Hypocreales</taxon>
        <taxon>Nectriaceae</taxon>
        <taxon>Fusarium</taxon>
    </lineage>
</organism>
<reference evidence="8" key="1">
    <citation type="journal article" date="2007" name="Science">
        <title>The Fusarium graminearum genome reveals a link between localized polymorphism and pathogen specialization.</title>
        <authorList>
            <person name="Cuomo C.A."/>
            <person name="Gueldener U."/>
            <person name="Xu J.-R."/>
            <person name="Trail F."/>
            <person name="Turgeon B.G."/>
            <person name="Di Pietro A."/>
            <person name="Walton J.D."/>
            <person name="Ma L.-J."/>
            <person name="Baker S.E."/>
            <person name="Rep M."/>
            <person name="Adam G."/>
            <person name="Antoniw J."/>
            <person name="Baldwin T."/>
            <person name="Calvo S.E."/>
            <person name="Chang Y.-L."/>
            <person name="DeCaprio D."/>
            <person name="Gale L.R."/>
            <person name="Gnerre S."/>
            <person name="Goswami R.S."/>
            <person name="Hammond-Kosack K."/>
            <person name="Harris L.J."/>
            <person name="Hilburn K."/>
            <person name="Kennell J.C."/>
            <person name="Kroken S."/>
            <person name="Magnuson J.K."/>
            <person name="Mannhaupt G."/>
            <person name="Mauceli E.W."/>
            <person name="Mewes H.-W."/>
            <person name="Mitterbauer R."/>
            <person name="Muehlbauer G."/>
            <person name="Muensterkoetter M."/>
            <person name="Nelson D."/>
            <person name="O'Donnell K."/>
            <person name="Ouellet T."/>
            <person name="Qi W."/>
            <person name="Quesneville H."/>
            <person name="Roncero M.I.G."/>
            <person name="Seong K.-Y."/>
            <person name="Tetko I.V."/>
            <person name="Urban M."/>
            <person name="Waalwijk C."/>
            <person name="Ward T.J."/>
            <person name="Yao J."/>
            <person name="Birren B.W."/>
            <person name="Kistler H.C."/>
        </authorList>
    </citation>
    <scope>NUCLEOTIDE SEQUENCE [LARGE SCALE GENOMIC DNA]</scope>
    <source>
        <strain evidence="8">ATCC MYA-4620 / CBS 123657 / FGSC 9075 / NRRL 31084 / PH-1</strain>
    </source>
</reference>
<dbReference type="STRING" id="229533.A0A1C3YKB7"/>
<reference evidence="7 8" key="3">
    <citation type="journal article" date="2015" name="BMC Genomics">
        <title>The completed genome sequence of the pathogenic ascomycete fungus Fusarium graminearum.</title>
        <authorList>
            <person name="King R."/>
            <person name="Urban M."/>
            <person name="Hammond-Kosack M.C."/>
            <person name="Hassani-Pak K."/>
            <person name="Hammond-Kosack K.E."/>
        </authorList>
    </citation>
    <scope>NUCLEOTIDE SEQUENCE [LARGE SCALE GENOMIC DNA]</scope>
    <source>
        <strain evidence="8">ATCC MYA-4620 / CBS 123657 / FGSC 9075 / NRRL 31084 / PH-1</strain>
    </source>
</reference>
<sequence length="510" mass="54749">MAYIASEFLNSIVHYTQIMAEITITGAGGRKIQIPTGLFINNRFIPSTTSETLTTENPTTNTPLGQVSAAQPSDVDAAVSSSKEALKTWKTSQPAERRRLLNRLADLIERDARELASIEAIDAGMLFNMSLGFCIVQAVETLRYFAGWADKIDGQSLEFDQGLAYTKREPIGVCAAVVPWNTPLLITAWKLGPALAAGNTLIIKTPELAPLYGQKLAQLVLEAGFPPGVVNIITGLGPVAGQALADHHQVRKISFTGSLAVGRTILVSAAKSNLKRVTLELGGKGPSIIFNDANFENALAFATAGITMHNGQICAAGSRIYVQADVYDRFVSEFAAKTRDAVMGDPLLDDTVKGPVISSTQKNRIMEYITKAKSEGIELLHGSAEPDSKGNFVPNTAFINVSPTATIMREEVFGPVASFAKFKTEEEVISLANDNEYGLAAAVFTNDISRAVRVSDQIEVGIVFVNTWGSISANSPFGGIKQSGFGRENGTDALNDWTQVKCVKINVFNL</sequence>
<proteinExistence type="inferred from homology"/>
<keyword evidence="8" id="KW-1185">Reference proteome</keyword>
<dbReference type="CDD" id="cd07091">
    <property type="entry name" value="ALDH_F1-2_Ald2-like"/>
    <property type="match status" value="1"/>
</dbReference>
<evidence type="ECO:0000256" key="4">
    <source>
        <dbReference type="ARBA" id="ARBA00049194"/>
    </source>
</evidence>
<evidence type="ECO:0000256" key="2">
    <source>
        <dbReference type="ARBA" id="ARBA00023002"/>
    </source>
</evidence>
<dbReference type="Proteomes" id="UP000070720">
    <property type="component" value="Chromosome 3"/>
</dbReference>
<accession>A0A1C3YKB7</accession>
<feature type="compositionally biased region" description="Low complexity" evidence="5">
    <location>
        <begin position="49"/>
        <end position="64"/>
    </location>
</feature>
<dbReference type="eggNOG" id="KOG2450">
    <property type="taxonomic scope" value="Eukaryota"/>
</dbReference>
<dbReference type="Gene3D" id="3.40.605.10">
    <property type="entry name" value="Aldehyde Dehydrogenase, Chain A, domain 1"/>
    <property type="match status" value="1"/>
</dbReference>
<evidence type="ECO:0000259" key="6">
    <source>
        <dbReference type="Pfam" id="PF00171"/>
    </source>
</evidence>
<dbReference type="InterPro" id="IPR016161">
    <property type="entry name" value="Ald_DH/histidinol_DH"/>
</dbReference>
<dbReference type="InterPro" id="IPR016162">
    <property type="entry name" value="Ald_DH_N"/>
</dbReference>
<dbReference type="FunFam" id="3.40.605.10:FF:000026">
    <property type="entry name" value="Aldehyde dehydrogenase, putative"/>
    <property type="match status" value="1"/>
</dbReference>
<keyword evidence="2" id="KW-0560">Oxidoreductase</keyword>
<name>A0A1C3YKB7_GIBZE</name>
<comment type="catalytic activity">
    <reaction evidence="4">
        <text>an aldehyde + NAD(+) + H2O = a carboxylate + NADH + 2 H(+)</text>
        <dbReference type="Rhea" id="RHEA:16185"/>
        <dbReference type="ChEBI" id="CHEBI:15377"/>
        <dbReference type="ChEBI" id="CHEBI:15378"/>
        <dbReference type="ChEBI" id="CHEBI:17478"/>
        <dbReference type="ChEBI" id="CHEBI:29067"/>
        <dbReference type="ChEBI" id="CHEBI:57540"/>
        <dbReference type="ChEBI" id="CHEBI:57945"/>
        <dbReference type="EC" id="1.2.1.3"/>
    </reaction>
</comment>
<dbReference type="InterPro" id="IPR015590">
    <property type="entry name" value="Aldehyde_DH_dom"/>
</dbReference>
<evidence type="ECO:0000256" key="1">
    <source>
        <dbReference type="ARBA" id="ARBA00009986"/>
    </source>
</evidence>
<evidence type="ECO:0000256" key="5">
    <source>
        <dbReference type="SAM" id="MobiDB-lite"/>
    </source>
</evidence>
<comment type="similarity">
    <text evidence="1">Belongs to the aldehyde dehydrogenase family.</text>
</comment>
<dbReference type="GO" id="GO:0046394">
    <property type="term" value="P:carboxylic acid biosynthetic process"/>
    <property type="evidence" value="ECO:0007669"/>
    <property type="project" value="UniProtKB-ARBA"/>
</dbReference>
<dbReference type="SUPFAM" id="SSF53720">
    <property type="entry name" value="ALDH-like"/>
    <property type="match status" value="1"/>
</dbReference>
<evidence type="ECO:0000256" key="3">
    <source>
        <dbReference type="ARBA" id="ARBA00024226"/>
    </source>
</evidence>
<evidence type="ECO:0000313" key="8">
    <source>
        <dbReference type="Proteomes" id="UP000070720"/>
    </source>
</evidence>
<dbReference type="FunFam" id="3.40.605.10:FF:000050">
    <property type="entry name" value="Aldehyde dehydrogenase, mitochondrial"/>
    <property type="match status" value="1"/>
</dbReference>
<reference evidence="8" key="2">
    <citation type="journal article" date="2010" name="Nature">
        <title>Comparative genomics reveals mobile pathogenicity chromosomes in Fusarium.</title>
        <authorList>
            <person name="Ma L.J."/>
            <person name="van der Does H.C."/>
            <person name="Borkovich K.A."/>
            <person name="Coleman J.J."/>
            <person name="Daboussi M.J."/>
            <person name="Di Pietro A."/>
            <person name="Dufresne M."/>
            <person name="Freitag M."/>
            <person name="Grabherr M."/>
            <person name="Henrissat B."/>
            <person name="Houterman P.M."/>
            <person name="Kang S."/>
            <person name="Shim W.B."/>
            <person name="Woloshuk C."/>
            <person name="Xie X."/>
            <person name="Xu J.R."/>
            <person name="Antoniw J."/>
            <person name="Baker S.E."/>
            <person name="Bluhm B.H."/>
            <person name="Breakspear A."/>
            <person name="Brown D.W."/>
            <person name="Butchko R.A."/>
            <person name="Chapman S."/>
            <person name="Coulson R."/>
            <person name="Coutinho P.M."/>
            <person name="Danchin E.G."/>
            <person name="Diener A."/>
            <person name="Gale L.R."/>
            <person name="Gardiner D.M."/>
            <person name="Goff S."/>
            <person name="Hammond-Kosack K.E."/>
            <person name="Hilburn K."/>
            <person name="Hua-Van A."/>
            <person name="Jonkers W."/>
            <person name="Kazan K."/>
            <person name="Kodira C.D."/>
            <person name="Koehrsen M."/>
            <person name="Kumar L."/>
            <person name="Lee Y.H."/>
            <person name="Li L."/>
            <person name="Manners J.M."/>
            <person name="Miranda-Saavedra D."/>
            <person name="Mukherjee M."/>
            <person name="Park G."/>
            <person name="Park J."/>
            <person name="Park S.Y."/>
            <person name="Proctor R.H."/>
            <person name="Regev A."/>
            <person name="Ruiz-Roldan M.C."/>
            <person name="Sain D."/>
            <person name="Sakthikumar S."/>
            <person name="Sykes S."/>
            <person name="Schwartz D.C."/>
            <person name="Turgeon B.G."/>
            <person name="Wapinski I."/>
            <person name="Yoder O."/>
            <person name="Young S."/>
            <person name="Zeng Q."/>
            <person name="Zhou S."/>
            <person name="Galagan J."/>
            <person name="Cuomo C.A."/>
            <person name="Kistler H.C."/>
            <person name="Rep M."/>
        </authorList>
    </citation>
    <scope>GENOME REANNOTATION</scope>
    <source>
        <strain evidence="8">ATCC MYA-4620 / CBS 123657 / FGSC 9075 / NRRL 31084 / PH-1</strain>
    </source>
</reference>
<protein>
    <recommendedName>
        <fullName evidence="3">aldehyde dehydrogenase (NAD(+))</fullName>
        <ecNumber evidence="3">1.2.1.3</ecNumber>
    </recommendedName>
</protein>
<gene>
    <name evidence="7" type="ORF">FGRAMPH1_01T18861</name>
</gene>
<feature type="domain" description="Aldehyde dehydrogenase" evidence="6">
    <location>
        <begin position="46"/>
        <end position="503"/>
    </location>
</feature>
<dbReference type="Gene3D" id="3.40.309.10">
    <property type="entry name" value="Aldehyde Dehydrogenase, Chain A, domain 2"/>
    <property type="match status" value="1"/>
</dbReference>
<dbReference type="PANTHER" id="PTHR11699">
    <property type="entry name" value="ALDEHYDE DEHYDROGENASE-RELATED"/>
    <property type="match status" value="1"/>
</dbReference>
<dbReference type="InterPro" id="IPR016163">
    <property type="entry name" value="Ald_DH_C"/>
</dbReference>
<dbReference type="FunFam" id="3.40.309.10:FF:000012">
    <property type="entry name" value="Betaine aldehyde dehydrogenase"/>
    <property type="match status" value="1"/>
</dbReference>
<feature type="region of interest" description="Disordered" evidence="5">
    <location>
        <begin position="49"/>
        <end position="68"/>
    </location>
</feature>
<evidence type="ECO:0000313" key="7">
    <source>
        <dbReference type="EMBL" id="SCB64826.1"/>
    </source>
</evidence>
<dbReference type="InParanoid" id="A0A1C3YKB7"/>
<dbReference type="AlphaFoldDB" id="A0A1C3YKB7"/>
<dbReference type="VEuPathDB" id="FungiDB:FGRAMPH1_01G18861"/>
<dbReference type="EC" id="1.2.1.3" evidence="3"/>
<dbReference type="Pfam" id="PF00171">
    <property type="entry name" value="Aldedh"/>
    <property type="match status" value="1"/>
</dbReference>